<reference evidence="1 2" key="1">
    <citation type="submission" date="2019-02" db="EMBL/GenBank/DDBJ databases">
        <title>Closed genome of Sporomusa termitida DSM 4440.</title>
        <authorList>
            <person name="Poehlein A."/>
            <person name="Daniel R."/>
        </authorList>
    </citation>
    <scope>NUCLEOTIDE SEQUENCE [LARGE SCALE GENOMIC DNA]</scope>
    <source>
        <strain evidence="1 2">DSM 4440</strain>
    </source>
</reference>
<evidence type="ECO:0000313" key="1">
    <source>
        <dbReference type="EMBL" id="QDR83369.1"/>
    </source>
</evidence>
<dbReference type="Proteomes" id="UP000320776">
    <property type="component" value="Chromosome"/>
</dbReference>
<evidence type="ECO:0000313" key="2">
    <source>
        <dbReference type="Proteomes" id="UP000320776"/>
    </source>
</evidence>
<dbReference type="KEGG" id="sted:SPTER_48530"/>
<dbReference type="Gene3D" id="3.20.20.210">
    <property type="match status" value="1"/>
</dbReference>
<accession>A0A517E187</accession>
<dbReference type="EMBL" id="CP036259">
    <property type="protein sequence ID" value="QDR83369.1"/>
    <property type="molecule type" value="Genomic_DNA"/>
</dbReference>
<name>A0A517E187_9FIRM</name>
<dbReference type="InterPro" id="IPR038071">
    <property type="entry name" value="UROD/MetE-like_sf"/>
</dbReference>
<protein>
    <recommendedName>
        <fullName evidence="3">Methionine synthase</fullName>
    </recommendedName>
</protein>
<proteinExistence type="predicted"/>
<dbReference type="RefSeq" id="WP_144352654.1">
    <property type="nucleotide sequence ID" value="NZ_CP036259.1"/>
</dbReference>
<dbReference type="AlphaFoldDB" id="A0A517E187"/>
<organism evidence="1 2">
    <name type="scientific">Sporomusa termitida</name>
    <dbReference type="NCBI Taxonomy" id="2377"/>
    <lineage>
        <taxon>Bacteria</taxon>
        <taxon>Bacillati</taxon>
        <taxon>Bacillota</taxon>
        <taxon>Negativicutes</taxon>
        <taxon>Selenomonadales</taxon>
        <taxon>Sporomusaceae</taxon>
        <taxon>Sporomusa</taxon>
    </lineage>
</organism>
<keyword evidence="2" id="KW-1185">Reference proteome</keyword>
<dbReference type="SUPFAM" id="SSF51726">
    <property type="entry name" value="UROD/MetE-like"/>
    <property type="match status" value="1"/>
</dbReference>
<evidence type="ECO:0008006" key="3">
    <source>
        <dbReference type="Google" id="ProtNLM"/>
    </source>
</evidence>
<sequence>MSWLQSHRATGIGSLPYQDEAAALAVIAKAMPYWPHWPQLPAKMPEQGFVVQYVQPLIKLGVLSLIPLKDPVFDRLASGWTDKTAEFFEQYMAFMSGDNGAAGGFALTGEAFAGLDAFISHFDRYFPRAEGVKGHISGPLTVGLQIKDERGRACFYDESLRDILVKCLAVQAALEARRLKALGLPVLIFIDDPGLFLINTSTHITLTKEAAAAALTALINILHREGVRVGVHTCAGIDWSILFELPLDMISFDAYHYFTGMALQAEGLAGYLQQGGKLAWGLIPTSEEAWQETPATILDRFGGQAAELAKRGVDPAVLKRNIIWTPSCGTGTLPYDLAGHIYDLTAGVAARLSV</sequence>
<gene>
    <name evidence="1" type="ORF">SPTER_48530</name>
</gene>
<dbReference type="OrthoDB" id="144815at2"/>